<keyword evidence="2" id="KW-1185">Reference proteome</keyword>
<gene>
    <name evidence="1" type="ORF">GCM10022409_29070</name>
</gene>
<name>A0ABP7UDZ3_9BACT</name>
<evidence type="ECO:0000313" key="1">
    <source>
        <dbReference type="EMBL" id="GAA4041272.1"/>
    </source>
</evidence>
<organism evidence="1 2">
    <name type="scientific">Hymenobacter glaciei</name>
    <dbReference type="NCBI Taxonomy" id="877209"/>
    <lineage>
        <taxon>Bacteria</taxon>
        <taxon>Pseudomonadati</taxon>
        <taxon>Bacteroidota</taxon>
        <taxon>Cytophagia</taxon>
        <taxon>Cytophagales</taxon>
        <taxon>Hymenobacteraceae</taxon>
        <taxon>Hymenobacter</taxon>
    </lineage>
</organism>
<evidence type="ECO:0008006" key="3">
    <source>
        <dbReference type="Google" id="ProtNLM"/>
    </source>
</evidence>
<protein>
    <recommendedName>
        <fullName evidence="3">Bacterial transcriptional activator domain-containing protein</fullName>
    </recommendedName>
</protein>
<evidence type="ECO:0000313" key="2">
    <source>
        <dbReference type="Proteomes" id="UP001501469"/>
    </source>
</evidence>
<comment type="caution">
    <text evidence="1">The sequence shown here is derived from an EMBL/GenBank/DDBJ whole genome shotgun (WGS) entry which is preliminary data.</text>
</comment>
<dbReference type="Proteomes" id="UP001501469">
    <property type="component" value="Unassembled WGS sequence"/>
</dbReference>
<reference evidence="2" key="1">
    <citation type="journal article" date="2019" name="Int. J. Syst. Evol. Microbiol.">
        <title>The Global Catalogue of Microorganisms (GCM) 10K type strain sequencing project: providing services to taxonomists for standard genome sequencing and annotation.</title>
        <authorList>
            <consortium name="The Broad Institute Genomics Platform"/>
            <consortium name="The Broad Institute Genome Sequencing Center for Infectious Disease"/>
            <person name="Wu L."/>
            <person name="Ma J."/>
        </authorList>
    </citation>
    <scope>NUCLEOTIDE SEQUENCE [LARGE SCALE GENOMIC DNA]</scope>
    <source>
        <strain evidence="2">JCM 17225</strain>
    </source>
</reference>
<sequence length="570" mass="59340">MTRATLLHVLERPTALGPAEVRELEQLAQAFPYCQTAHLLLAKAAHDQGTMLAGQRLRRAATYAADRTLLRRLIEEVEPLPEPSSPLAPPHPLDLVDWPDEYVAPTASQSLAPITETPAATAPFELAVAPPLPQLPVEVPVAIAQPPVAVELPIVTPAPVAPQPPIAAVPEPIVLIEVVRPAVDVEAAPLVEFNSSAVEAVASVSDAHTEPVAASPTTEAPVVSEAAAHSAPEYQVLPAEVAVAISAPVLTPPVVEELTVALPAPIEVEAPTATQLSSELVVPEAAAAEEANVVAAVQMLAVTEASPATSAPVAVVPDTVAEAELPAQAPAIRPPAEVGEARFEFGLAEPVPVPAAPTYELPGLVDEWAASAVTLSLAGPKLRAQAVAAALAPVPVLTPAAFTGDTVVGYAFGESSRLGLSMQLLDLLTAKAETAESATAVVAAAQPPASALPPTGTFFEPDPLLLDHWATHKPAVPELPSTVDLINNFLKRQPRLTRAAMLPPAPGGQTDLSVRSTRAEPDLVSENLARIFVRQGKTARAIEIYEKLMVKQPEKMAYFAAQIQSLQPSA</sequence>
<dbReference type="RefSeq" id="WP_345055889.1">
    <property type="nucleotide sequence ID" value="NZ_BAABDK010000023.1"/>
</dbReference>
<accession>A0ABP7UDZ3</accession>
<dbReference type="EMBL" id="BAABDK010000023">
    <property type="protein sequence ID" value="GAA4041272.1"/>
    <property type="molecule type" value="Genomic_DNA"/>
</dbReference>
<proteinExistence type="predicted"/>